<evidence type="ECO:0000313" key="1">
    <source>
        <dbReference type="EMBL" id="KAJ9654258.1"/>
    </source>
</evidence>
<accession>A0ACC3A282</accession>
<evidence type="ECO:0000313" key="2">
    <source>
        <dbReference type="Proteomes" id="UP001172386"/>
    </source>
</evidence>
<dbReference type="Proteomes" id="UP001172386">
    <property type="component" value="Unassembled WGS sequence"/>
</dbReference>
<organism evidence="1 2">
    <name type="scientific">Neophaeococcomyces mojaviensis</name>
    <dbReference type="NCBI Taxonomy" id="3383035"/>
    <lineage>
        <taxon>Eukaryota</taxon>
        <taxon>Fungi</taxon>
        <taxon>Dikarya</taxon>
        <taxon>Ascomycota</taxon>
        <taxon>Pezizomycotina</taxon>
        <taxon>Eurotiomycetes</taxon>
        <taxon>Chaetothyriomycetidae</taxon>
        <taxon>Chaetothyriales</taxon>
        <taxon>Chaetothyriales incertae sedis</taxon>
        <taxon>Neophaeococcomyces</taxon>
    </lineage>
</organism>
<comment type="caution">
    <text evidence="1">The sequence shown here is derived from an EMBL/GenBank/DDBJ whole genome shotgun (WGS) entry which is preliminary data.</text>
</comment>
<dbReference type="EMBL" id="JAPDRQ010000126">
    <property type="protein sequence ID" value="KAJ9654258.1"/>
    <property type="molecule type" value="Genomic_DNA"/>
</dbReference>
<name>A0ACC3A282_9EURO</name>
<keyword evidence="2" id="KW-1185">Reference proteome</keyword>
<dbReference type="EC" id="6.1.1.12" evidence="1"/>
<proteinExistence type="predicted"/>
<keyword evidence="1" id="KW-0436">Ligase</keyword>
<protein>
    <submittedName>
        <fullName evidence="1">Aspartate--tRNA ligase msd1</fullName>
        <ecNumber evidence="1">6.1.1.12</ecNumber>
    </submittedName>
</protein>
<reference evidence="1" key="1">
    <citation type="submission" date="2022-10" db="EMBL/GenBank/DDBJ databases">
        <title>Culturing micro-colonial fungi from biological soil crusts in the Mojave desert and describing Neophaeococcomyces mojavensis, and introducing the new genera and species Taxawa tesnikishii.</title>
        <authorList>
            <person name="Kurbessoian T."/>
            <person name="Stajich J.E."/>
        </authorList>
    </citation>
    <scope>NUCLEOTIDE SEQUENCE</scope>
    <source>
        <strain evidence="1">JES_112</strain>
    </source>
</reference>
<sequence>MSSTLSHCQHQVRQSYIEISKYFRSVLLPQQYRPSHIPRPARQHRRPVPHIQRRCLSNLQASAVDQARDRDGEVIHFTEHDQLRERVGTETYDQWNTILKNFDVASEALQASPTSWQSLIEVSKSLAGKDPKKIEEMKSVTLYGYITSHRPVRTAHFFQLVSPAMKAGIQLIINKKDFVSPREQDSNEKDTINSLQLHAFEDEIARLRPHTPVKVVGKLVRREKLPPELQEKHFLLEKLDPYLGKIPLLARLEIQVQQIDPLNTWPEDLQAEADMQFPPEQRHLTLRTNKDARKRLLLRSQARFDCASYLYKAGFREIETPLLFKSTPEGAREFLVPTRQKGLAYALPQSPQQYKQILMASGITRYFQFARCFRDEDLRADRQPEFTQLDMELSFVHSHYVMSVVEQVVLDVLYRTLNLYDRLDLQQIKKSLPMAEANKDGYIRLPILSYQNAMAHYGSDKPDPRWGAEIQNIDFVPESTKSMLSSLDNPVVEMFKLSVKGKSTRESRELISEFMKLPSSAQFSTNPDGMPGVAIYDVSAPMQGLASYGHEGALEIAERFQPDSGDILVCQTRPRKPFTGGSTALGQMRQRLHEFAVKQGLIETPTLDSLLWVVDFPLFSPIEEDSPGQGGNAGICSTHHPFTAPKPGQDLWNLVRSPLDIIGDHYDLVINGVEVGGGSRRIHQAKMQEFIFRDVLKMSSERVEDFRHLLNALEAGCPPHAGFALGFDRIMALLTDADSVRDVIAFPKYQYGKDPFVGSPSPMTKSQLQTYHLGLRSDEDGNDWPPAEPRVSIKA</sequence>
<gene>
    <name evidence="1" type="primary">MSD1</name>
    <name evidence="1" type="ORF">H2198_006658</name>
</gene>